<accession>A0A830HH11</accession>
<comment type="caution">
    <text evidence="3">The sequence shown here is derived from an EMBL/GenBank/DDBJ whole genome shotgun (WGS) entry which is preliminary data.</text>
</comment>
<evidence type="ECO:0000256" key="1">
    <source>
        <dbReference type="SAM" id="MobiDB-lite"/>
    </source>
</evidence>
<proteinExistence type="predicted"/>
<evidence type="ECO:0000256" key="2">
    <source>
        <dbReference type="SAM" id="Phobius"/>
    </source>
</evidence>
<keyword evidence="2" id="KW-0472">Membrane</keyword>
<feature type="transmembrane region" description="Helical" evidence="2">
    <location>
        <begin position="79"/>
        <end position="103"/>
    </location>
</feature>
<name>A0A830HH11_9CHLO</name>
<dbReference type="Proteomes" id="UP000660262">
    <property type="component" value="Unassembled WGS sequence"/>
</dbReference>
<keyword evidence="2" id="KW-0812">Transmembrane</keyword>
<reference evidence="3" key="1">
    <citation type="submission" date="2020-10" db="EMBL/GenBank/DDBJ databases">
        <title>Unveiling of a novel bifunctional photoreceptor, Dualchrome1, isolated from a cosmopolitan green alga.</title>
        <authorList>
            <person name="Suzuki S."/>
            <person name="Kawachi M."/>
        </authorList>
    </citation>
    <scope>NUCLEOTIDE SEQUENCE</scope>
    <source>
        <strain evidence="3">NIES 2893</strain>
    </source>
</reference>
<dbReference type="EMBL" id="BNJQ01000007">
    <property type="protein sequence ID" value="GHP04357.1"/>
    <property type="molecule type" value="Genomic_DNA"/>
</dbReference>
<sequence length="560" mass="60202">MSLPSWYSKMNAVGGEEGTRNEPVAENKSYGNVNDDDDDEELAKISELEATPKPPQAAQERVRLFCGCAGPEVSRKTRLVTLSVCGVVSFLAVAAVVTIVAIWSTIKQVKDFRSCWINICDHGVEVSDAKIVDMGNITRFAEVANDASFSCAKSFEESTRDGTGKVYAAVTVYNPNPYEARIVNTVVHIDATPEIPVGSDNALALKLKDLSARVMECEVPSIRVKKGDNLVAATCTIFLKDTVLGRSMQAYLDGYKVNLKQRAMARVNVLGIRDFKMDETTDLVLAPTTLHPSYLPPGSMPPPPAPLGIVANNNNNDFFGNTAKCPGTTDLHFDLPTVFVCGIYFTNSVASTLTSMIGSVMGNSDSGVDVELDGTIALHNPTAFPVVVQYAQVRMIHDDGATVARLADSIIVPSNYTELLVFRASVPASEATAVASKLLEGRLRMNVTGQIDIAMLTTEFTINIKETPVIASEMDEEFSSAMGGTHRRALAQQSELELGSKGSAYDIALSLAQGKCLCVYHCGSDAEHSTMLSLRNTTTRDNVTPKGGALASATFRCEDV</sequence>
<evidence type="ECO:0000313" key="4">
    <source>
        <dbReference type="Proteomes" id="UP000660262"/>
    </source>
</evidence>
<feature type="region of interest" description="Disordered" evidence="1">
    <location>
        <begin position="12"/>
        <end position="56"/>
    </location>
</feature>
<evidence type="ECO:0000313" key="3">
    <source>
        <dbReference type="EMBL" id="GHP04357.1"/>
    </source>
</evidence>
<protein>
    <submittedName>
        <fullName evidence="3">Uncharacterized protein</fullName>
    </submittedName>
</protein>
<dbReference type="AlphaFoldDB" id="A0A830HH11"/>
<keyword evidence="2" id="KW-1133">Transmembrane helix</keyword>
<keyword evidence="4" id="KW-1185">Reference proteome</keyword>
<organism evidence="3 4">
    <name type="scientific">Pycnococcus provasolii</name>
    <dbReference type="NCBI Taxonomy" id="41880"/>
    <lineage>
        <taxon>Eukaryota</taxon>
        <taxon>Viridiplantae</taxon>
        <taxon>Chlorophyta</taxon>
        <taxon>Pseudoscourfieldiophyceae</taxon>
        <taxon>Pseudoscourfieldiales</taxon>
        <taxon>Pycnococcaceae</taxon>
        <taxon>Pycnococcus</taxon>
    </lineage>
</organism>
<gene>
    <name evidence="3" type="ORF">PPROV_000311100</name>
</gene>